<organism evidence="1 2">
    <name type="scientific">Catharanthus roseus</name>
    <name type="common">Madagascar periwinkle</name>
    <name type="synonym">Vinca rosea</name>
    <dbReference type="NCBI Taxonomy" id="4058"/>
    <lineage>
        <taxon>Eukaryota</taxon>
        <taxon>Viridiplantae</taxon>
        <taxon>Streptophyta</taxon>
        <taxon>Embryophyta</taxon>
        <taxon>Tracheophyta</taxon>
        <taxon>Spermatophyta</taxon>
        <taxon>Magnoliopsida</taxon>
        <taxon>eudicotyledons</taxon>
        <taxon>Gunneridae</taxon>
        <taxon>Pentapetalae</taxon>
        <taxon>asterids</taxon>
        <taxon>lamiids</taxon>
        <taxon>Gentianales</taxon>
        <taxon>Apocynaceae</taxon>
        <taxon>Rauvolfioideae</taxon>
        <taxon>Vinceae</taxon>
        <taxon>Catharanthinae</taxon>
        <taxon>Catharanthus</taxon>
    </lineage>
</organism>
<gene>
    <name evidence="1" type="ORF">M9H77_19947</name>
</gene>
<keyword evidence="2" id="KW-1185">Reference proteome</keyword>
<proteinExistence type="predicted"/>
<protein>
    <submittedName>
        <fullName evidence="1">Uncharacterized protein</fullName>
    </submittedName>
</protein>
<sequence length="206" mass="22435">MAHGKGVANNVEAGNGNRVGDGDHQMQRKSKNNNVIIWLHFVLRVFAFLASLGATLVMALNKEKKTIVVATIGTTPIQATLTANFQQTPAFVFFVIANGMVSLHNLLMFVVELIGHKFDHKGHRLSVIPILDMLNAVLLSGGTNAALFMGQLGRDGNSHARWNKICDKFDSFCNHGSIAIIASSVGLLLMLTLNTIAIFKHPQQHK</sequence>
<name>A0ACC0AIG7_CATRO</name>
<dbReference type="Proteomes" id="UP001060085">
    <property type="component" value="Linkage Group LG05"/>
</dbReference>
<reference evidence="2" key="1">
    <citation type="journal article" date="2023" name="Nat. Plants">
        <title>Single-cell RNA sequencing provides a high-resolution roadmap for understanding the multicellular compartmentation of specialized metabolism.</title>
        <authorList>
            <person name="Sun S."/>
            <person name="Shen X."/>
            <person name="Li Y."/>
            <person name="Li Y."/>
            <person name="Wang S."/>
            <person name="Li R."/>
            <person name="Zhang H."/>
            <person name="Shen G."/>
            <person name="Guo B."/>
            <person name="Wei J."/>
            <person name="Xu J."/>
            <person name="St-Pierre B."/>
            <person name="Chen S."/>
            <person name="Sun C."/>
        </authorList>
    </citation>
    <scope>NUCLEOTIDE SEQUENCE [LARGE SCALE GENOMIC DNA]</scope>
</reference>
<comment type="caution">
    <text evidence="1">The sequence shown here is derived from an EMBL/GenBank/DDBJ whole genome shotgun (WGS) entry which is preliminary data.</text>
</comment>
<accession>A0ACC0AIG7</accession>
<evidence type="ECO:0000313" key="2">
    <source>
        <dbReference type="Proteomes" id="UP001060085"/>
    </source>
</evidence>
<evidence type="ECO:0000313" key="1">
    <source>
        <dbReference type="EMBL" id="KAI5660624.1"/>
    </source>
</evidence>
<dbReference type="EMBL" id="CM044705">
    <property type="protein sequence ID" value="KAI5660624.1"/>
    <property type="molecule type" value="Genomic_DNA"/>
</dbReference>